<evidence type="ECO:0000313" key="3">
    <source>
        <dbReference type="Proteomes" id="UP000692954"/>
    </source>
</evidence>
<sequence>MKKISLVLNNTTFQQFQFCLIQIKLENGDSFANNAQHMENMIDKCQDYRKLLNQFNNNRQRSSNQYKEQLINLLKQFKIQKLKSKVFEQFEELINLINDWISVLQEKEAIYSKFSFYKELENLLSNPKEKIQQLEQEIQIVNYCYNYKVFNKIKYFNQFQECESYFQHLKILEQDNQQSNQDLQNLEQQILKQSKIKLKQKIQKQEGEINFNLIDQSVDVMQLLLILLGQL</sequence>
<accession>A0A8S1RVW6</accession>
<feature type="coiled-coil region" evidence="1">
    <location>
        <begin position="169"/>
        <end position="196"/>
    </location>
</feature>
<proteinExistence type="predicted"/>
<keyword evidence="1" id="KW-0175">Coiled coil</keyword>
<evidence type="ECO:0000313" key="2">
    <source>
        <dbReference type="EMBL" id="CAD8131019.1"/>
    </source>
</evidence>
<organism evidence="2 3">
    <name type="scientific">Paramecium sonneborni</name>
    <dbReference type="NCBI Taxonomy" id="65129"/>
    <lineage>
        <taxon>Eukaryota</taxon>
        <taxon>Sar</taxon>
        <taxon>Alveolata</taxon>
        <taxon>Ciliophora</taxon>
        <taxon>Intramacronucleata</taxon>
        <taxon>Oligohymenophorea</taxon>
        <taxon>Peniculida</taxon>
        <taxon>Parameciidae</taxon>
        <taxon>Paramecium</taxon>
    </lineage>
</organism>
<feature type="coiled-coil region" evidence="1">
    <location>
        <begin position="38"/>
        <end position="65"/>
    </location>
</feature>
<dbReference type="AlphaFoldDB" id="A0A8S1RVW6"/>
<protein>
    <submittedName>
        <fullName evidence="2">Uncharacterized protein</fullName>
    </submittedName>
</protein>
<dbReference type="Proteomes" id="UP000692954">
    <property type="component" value="Unassembled WGS sequence"/>
</dbReference>
<dbReference type="EMBL" id="CAJJDN010000359">
    <property type="protein sequence ID" value="CAD8131019.1"/>
    <property type="molecule type" value="Genomic_DNA"/>
</dbReference>
<comment type="caution">
    <text evidence="2">The sequence shown here is derived from an EMBL/GenBank/DDBJ whole genome shotgun (WGS) entry which is preliminary data.</text>
</comment>
<evidence type="ECO:0000256" key="1">
    <source>
        <dbReference type="SAM" id="Coils"/>
    </source>
</evidence>
<gene>
    <name evidence="2" type="ORF">PSON_ATCC_30995.1.T3590002</name>
</gene>
<reference evidence="2" key="1">
    <citation type="submission" date="2021-01" db="EMBL/GenBank/DDBJ databases">
        <authorList>
            <consortium name="Genoscope - CEA"/>
            <person name="William W."/>
        </authorList>
    </citation>
    <scope>NUCLEOTIDE SEQUENCE</scope>
</reference>
<keyword evidence="3" id="KW-1185">Reference proteome</keyword>
<name>A0A8S1RVW6_9CILI</name>